<evidence type="ECO:0000313" key="1">
    <source>
        <dbReference type="EMBL" id="MCI03622.1"/>
    </source>
</evidence>
<name>A0A392NW04_9FABA</name>
<dbReference type="AlphaFoldDB" id="A0A392NW04"/>
<dbReference type="Proteomes" id="UP000265520">
    <property type="component" value="Unassembled WGS sequence"/>
</dbReference>
<sequence>MWITFLDSEGRVTDSEALRKRIFYGGLDHELRNE</sequence>
<evidence type="ECO:0000313" key="2">
    <source>
        <dbReference type="Proteomes" id="UP000265520"/>
    </source>
</evidence>
<keyword evidence="2" id="KW-1185">Reference proteome</keyword>
<organism evidence="1 2">
    <name type="scientific">Trifolium medium</name>
    <dbReference type="NCBI Taxonomy" id="97028"/>
    <lineage>
        <taxon>Eukaryota</taxon>
        <taxon>Viridiplantae</taxon>
        <taxon>Streptophyta</taxon>
        <taxon>Embryophyta</taxon>
        <taxon>Tracheophyta</taxon>
        <taxon>Spermatophyta</taxon>
        <taxon>Magnoliopsida</taxon>
        <taxon>eudicotyledons</taxon>
        <taxon>Gunneridae</taxon>
        <taxon>Pentapetalae</taxon>
        <taxon>rosids</taxon>
        <taxon>fabids</taxon>
        <taxon>Fabales</taxon>
        <taxon>Fabaceae</taxon>
        <taxon>Papilionoideae</taxon>
        <taxon>50 kb inversion clade</taxon>
        <taxon>NPAAA clade</taxon>
        <taxon>Hologalegina</taxon>
        <taxon>IRL clade</taxon>
        <taxon>Trifolieae</taxon>
        <taxon>Trifolium</taxon>
    </lineage>
</organism>
<feature type="non-terminal residue" evidence="1">
    <location>
        <position position="34"/>
    </location>
</feature>
<dbReference type="EMBL" id="LXQA010052773">
    <property type="protein sequence ID" value="MCI03622.1"/>
    <property type="molecule type" value="Genomic_DNA"/>
</dbReference>
<proteinExistence type="predicted"/>
<reference evidence="1 2" key="1">
    <citation type="journal article" date="2018" name="Front. Plant Sci.">
        <title>Red Clover (Trifolium pratense) and Zigzag Clover (T. medium) - A Picture of Genomic Similarities and Differences.</title>
        <authorList>
            <person name="Dluhosova J."/>
            <person name="Istvanek J."/>
            <person name="Nedelnik J."/>
            <person name="Repkova J."/>
        </authorList>
    </citation>
    <scope>NUCLEOTIDE SEQUENCE [LARGE SCALE GENOMIC DNA]</scope>
    <source>
        <strain evidence="2">cv. 10/8</strain>
        <tissue evidence="1">Leaf</tissue>
    </source>
</reference>
<protein>
    <submittedName>
        <fullName evidence="1">TBC1 domain family member 17-like</fullName>
    </submittedName>
</protein>
<gene>
    <name evidence="1" type="ORF">A2U01_0024662</name>
</gene>
<comment type="caution">
    <text evidence="1">The sequence shown here is derived from an EMBL/GenBank/DDBJ whole genome shotgun (WGS) entry which is preliminary data.</text>
</comment>
<accession>A0A392NW04</accession>